<proteinExistence type="inferred from homology"/>
<dbReference type="NCBIfam" id="TIGR01430">
    <property type="entry name" value="aden_deam"/>
    <property type="match status" value="1"/>
</dbReference>
<keyword evidence="6" id="KW-0479">Metal-binding</keyword>
<comment type="cofactor">
    <cofactor evidence="1">
        <name>Zn(2+)</name>
        <dbReference type="ChEBI" id="CHEBI:29105"/>
    </cofactor>
</comment>
<evidence type="ECO:0000313" key="10">
    <source>
        <dbReference type="EMBL" id="CAI7993823.1"/>
    </source>
</evidence>
<protein>
    <recommendedName>
        <fullName evidence="5">Adenosine deaminase</fullName>
        <ecNumber evidence="4">3.5.4.4</ecNumber>
    </recommendedName>
</protein>
<dbReference type="Gene3D" id="3.20.20.140">
    <property type="entry name" value="Metal-dependent hydrolases"/>
    <property type="match status" value="1"/>
</dbReference>
<feature type="domain" description="Adenosine deaminase" evidence="9">
    <location>
        <begin position="84"/>
        <end position="404"/>
    </location>
</feature>
<sequence>MTLGWSLQPLLLRQIVRKRYSVLLPLPQLRGSPARLAPSLHLSAPRHRTAGVNMDLEAAAAAAACAPRAPASGAQKRIDYTGLPKVELHVHMDGACRVDTLRKLSRQHQLDYPHDDEEEFKKRIMLLSPATSLAQFLEVFGAIGDILCTKEAVERVAYEYCEELGRQNVVYFELRHNPMGKKMEPEQYVEGVMAGLERGEKDFGVKSRQILIFIRGKPEDADKVLELALKYRPRGVVGVDIAGNELLPLDPIQTQALLAARANGLHLTMHAGESGPPDNVRQAIEEFGAERIGHGYRVLEDEAIYKLAREKNVHFEACLTSSIFTNSQKELESHAVKRWALDGTSFSLSTDDPGVIGNDLLTEYRAASQEVGLTKEQLVKSVLDGVAAAFLPGNEKEQLLRKVKAGIAEWEKSILF</sequence>
<dbReference type="GO" id="GO:0004000">
    <property type="term" value="F:adenosine deaminase activity"/>
    <property type="evidence" value="ECO:0007669"/>
    <property type="project" value="UniProtKB-ARBA"/>
</dbReference>
<evidence type="ECO:0000256" key="5">
    <source>
        <dbReference type="ARBA" id="ARBA00018099"/>
    </source>
</evidence>
<evidence type="ECO:0000256" key="6">
    <source>
        <dbReference type="ARBA" id="ARBA00022723"/>
    </source>
</evidence>
<dbReference type="SUPFAM" id="SSF51556">
    <property type="entry name" value="Metallo-dependent hydrolases"/>
    <property type="match status" value="1"/>
</dbReference>
<dbReference type="GO" id="GO:0009168">
    <property type="term" value="P:purine ribonucleoside monophosphate biosynthetic process"/>
    <property type="evidence" value="ECO:0007669"/>
    <property type="project" value="InterPro"/>
</dbReference>
<dbReference type="InterPro" id="IPR006330">
    <property type="entry name" value="Ado/ade_deaminase"/>
</dbReference>
<comment type="similarity">
    <text evidence="3">Belongs to the metallo-dependent hydrolases superfamily. Adenosine and AMP deaminases family.</text>
</comment>
<organism evidence="10 11">
    <name type="scientific">Geodia barretti</name>
    <name type="common">Barrett's horny sponge</name>
    <dbReference type="NCBI Taxonomy" id="519541"/>
    <lineage>
        <taxon>Eukaryota</taxon>
        <taxon>Metazoa</taxon>
        <taxon>Porifera</taxon>
        <taxon>Demospongiae</taxon>
        <taxon>Heteroscleromorpha</taxon>
        <taxon>Tetractinellida</taxon>
        <taxon>Astrophorina</taxon>
        <taxon>Geodiidae</taxon>
        <taxon>Geodia</taxon>
    </lineage>
</organism>
<dbReference type="GO" id="GO:0060169">
    <property type="term" value="P:negative regulation of adenosine receptor signaling pathway"/>
    <property type="evidence" value="ECO:0007669"/>
    <property type="project" value="TreeGrafter"/>
</dbReference>
<evidence type="ECO:0000256" key="1">
    <source>
        <dbReference type="ARBA" id="ARBA00001947"/>
    </source>
</evidence>
<evidence type="ECO:0000256" key="4">
    <source>
        <dbReference type="ARBA" id="ARBA00012784"/>
    </source>
</evidence>
<dbReference type="PROSITE" id="PS00485">
    <property type="entry name" value="A_DEAMINASE"/>
    <property type="match status" value="1"/>
</dbReference>
<dbReference type="PANTHER" id="PTHR11409">
    <property type="entry name" value="ADENOSINE DEAMINASE"/>
    <property type="match status" value="1"/>
</dbReference>
<evidence type="ECO:0000256" key="7">
    <source>
        <dbReference type="ARBA" id="ARBA00022801"/>
    </source>
</evidence>
<dbReference type="GO" id="GO:0046872">
    <property type="term" value="F:metal ion binding"/>
    <property type="evidence" value="ECO:0007669"/>
    <property type="project" value="UniProtKB-KW"/>
</dbReference>
<keyword evidence="11" id="KW-1185">Reference proteome</keyword>
<dbReference type="InterPro" id="IPR001365">
    <property type="entry name" value="A_deaminase_dom"/>
</dbReference>
<comment type="subcellular location">
    <subcellularLocation>
        <location evidence="2">Cell membrane</location>
        <topology evidence="2">Peripheral membrane protein</topology>
        <orientation evidence="2">Extracellular side</orientation>
    </subcellularLocation>
</comment>
<dbReference type="EMBL" id="CASHTH010000199">
    <property type="protein sequence ID" value="CAI7993823.1"/>
    <property type="molecule type" value="Genomic_DNA"/>
</dbReference>
<dbReference type="Pfam" id="PF00962">
    <property type="entry name" value="A_deaminase"/>
    <property type="match status" value="1"/>
</dbReference>
<dbReference type="InterPro" id="IPR006650">
    <property type="entry name" value="A/AMP_deam_AS"/>
</dbReference>
<dbReference type="InterPro" id="IPR032466">
    <property type="entry name" value="Metal_Hydrolase"/>
</dbReference>
<keyword evidence="7" id="KW-0378">Hydrolase</keyword>
<evidence type="ECO:0000313" key="11">
    <source>
        <dbReference type="Proteomes" id="UP001174909"/>
    </source>
</evidence>
<evidence type="ECO:0000256" key="2">
    <source>
        <dbReference type="ARBA" id="ARBA00004296"/>
    </source>
</evidence>
<dbReference type="Proteomes" id="UP001174909">
    <property type="component" value="Unassembled WGS sequence"/>
</dbReference>
<reference evidence="10" key="1">
    <citation type="submission" date="2023-03" db="EMBL/GenBank/DDBJ databases">
        <authorList>
            <person name="Steffen K."/>
            <person name="Cardenas P."/>
        </authorList>
    </citation>
    <scope>NUCLEOTIDE SEQUENCE</scope>
</reference>
<dbReference type="GO" id="GO:0005829">
    <property type="term" value="C:cytosol"/>
    <property type="evidence" value="ECO:0007669"/>
    <property type="project" value="TreeGrafter"/>
</dbReference>
<gene>
    <name evidence="10" type="ORF">GBAR_LOCUS1331</name>
</gene>
<dbReference type="GO" id="GO:0009897">
    <property type="term" value="C:external side of plasma membrane"/>
    <property type="evidence" value="ECO:0007669"/>
    <property type="project" value="TreeGrafter"/>
</dbReference>
<dbReference type="PANTHER" id="PTHR11409:SF43">
    <property type="entry name" value="ADENOSINE DEAMINASE"/>
    <property type="match status" value="1"/>
</dbReference>
<dbReference type="EC" id="3.5.4.4" evidence="4"/>
<keyword evidence="8" id="KW-0862">Zinc</keyword>
<evidence type="ECO:0000256" key="3">
    <source>
        <dbReference type="ARBA" id="ARBA00006676"/>
    </source>
</evidence>
<evidence type="ECO:0000259" key="9">
    <source>
        <dbReference type="Pfam" id="PF00962"/>
    </source>
</evidence>
<comment type="caution">
    <text evidence="10">The sequence shown here is derived from an EMBL/GenBank/DDBJ whole genome shotgun (WGS) entry which is preliminary data.</text>
</comment>
<accession>A0AA35QWR8</accession>
<dbReference type="GO" id="GO:0043103">
    <property type="term" value="P:hypoxanthine salvage"/>
    <property type="evidence" value="ECO:0007669"/>
    <property type="project" value="TreeGrafter"/>
</dbReference>
<dbReference type="GO" id="GO:0046103">
    <property type="term" value="P:inosine biosynthetic process"/>
    <property type="evidence" value="ECO:0007669"/>
    <property type="project" value="TreeGrafter"/>
</dbReference>
<dbReference type="GO" id="GO:0006154">
    <property type="term" value="P:adenosine catabolic process"/>
    <property type="evidence" value="ECO:0007669"/>
    <property type="project" value="TreeGrafter"/>
</dbReference>
<evidence type="ECO:0000256" key="8">
    <source>
        <dbReference type="ARBA" id="ARBA00022833"/>
    </source>
</evidence>
<dbReference type="AlphaFoldDB" id="A0AA35QWR8"/>
<name>A0AA35QWR8_GEOBA</name>